<evidence type="ECO:0000256" key="2">
    <source>
        <dbReference type="ARBA" id="ARBA00010312"/>
    </source>
</evidence>
<reference evidence="11 12" key="1">
    <citation type="submission" date="2020-08" db="EMBL/GenBank/DDBJ databases">
        <title>Complete genome and description of Campylobacter massiliensis Marseille-Q3452 sp. nov.</title>
        <authorList>
            <person name="Antezack A."/>
        </authorList>
    </citation>
    <scope>NUCLEOTIDE SEQUENCE [LARGE SCALE GENOMIC DNA]</scope>
    <source>
        <strain evidence="11 12">Marseille-Q3452</strain>
    </source>
</reference>
<dbReference type="PROSITE" id="PS00551">
    <property type="entry name" value="MOLYBDOPTERIN_PROK_1"/>
    <property type="match status" value="1"/>
</dbReference>
<keyword evidence="6" id="KW-0732">Signal</keyword>
<dbReference type="Proteomes" id="UP000552683">
    <property type="component" value="Unassembled WGS sequence"/>
</dbReference>
<evidence type="ECO:0000256" key="3">
    <source>
        <dbReference type="ARBA" id="ARBA00022485"/>
    </source>
</evidence>
<dbReference type="GO" id="GO:0016491">
    <property type="term" value="F:oxidoreductase activity"/>
    <property type="evidence" value="ECO:0007669"/>
    <property type="project" value="UniProtKB-KW"/>
</dbReference>
<dbReference type="Gene3D" id="3.40.228.10">
    <property type="entry name" value="Dimethylsulfoxide Reductase, domain 2"/>
    <property type="match status" value="1"/>
</dbReference>
<keyword evidence="9" id="KW-0411">Iron-sulfur</keyword>
<dbReference type="InterPro" id="IPR006656">
    <property type="entry name" value="Mopterin_OxRdtase"/>
</dbReference>
<name>A0A842J789_9BACT</name>
<dbReference type="InterPro" id="IPR006311">
    <property type="entry name" value="TAT_signal"/>
</dbReference>
<dbReference type="Gene3D" id="2.20.25.90">
    <property type="entry name" value="ADC-like domains"/>
    <property type="match status" value="1"/>
</dbReference>
<evidence type="ECO:0000256" key="4">
    <source>
        <dbReference type="ARBA" id="ARBA00022505"/>
    </source>
</evidence>
<dbReference type="InterPro" id="IPR027467">
    <property type="entry name" value="MopterinOxRdtase_cofactor_BS"/>
</dbReference>
<evidence type="ECO:0000256" key="5">
    <source>
        <dbReference type="ARBA" id="ARBA00022723"/>
    </source>
</evidence>
<feature type="domain" description="4Fe-4S Mo/W bis-MGD-type" evidence="10">
    <location>
        <begin position="39"/>
        <end position="95"/>
    </location>
</feature>
<dbReference type="Pfam" id="PF04879">
    <property type="entry name" value="Molybdop_Fe4S4"/>
    <property type="match status" value="1"/>
</dbReference>
<dbReference type="Gene3D" id="3.40.50.740">
    <property type="match status" value="1"/>
</dbReference>
<dbReference type="GO" id="GO:0051539">
    <property type="term" value="F:4 iron, 4 sulfur cluster binding"/>
    <property type="evidence" value="ECO:0007669"/>
    <property type="project" value="UniProtKB-KW"/>
</dbReference>
<dbReference type="InterPro" id="IPR050612">
    <property type="entry name" value="Prok_Mopterin_Oxidored"/>
</dbReference>
<keyword evidence="12" id="KW-1185">Reference proteome</keyword>
<dbReference type="InterPro" id="IPR019546">
    <property type="entry name" value="TAT_signal_bac_arc"/>
</dbReference>
<organism evidence="11 12">
    <name type="scientific">Campylobacter massiliensis</name>
    <dbReference type="NCBI Taxonomy" id="2762557"/>
    <lineage>
        <taxon>Bacteria</taxon>
        <taxon>Pseudomonadati</taxon>
        <taxon>Campylobacterota</taxon>
        <taxon>Epsilonproteobacteria</taxon>
        <taxon>Campylobacterales</taxon>
        <taxon>Campylobacteraceae</taxon>
        <taxon>Campylobacter</taxon>
    </lineage>
</organism>
<evidence type="ECO:0000313" key="11">
    <source>
        <dbReference type="EMBL" id="MBC2882012.1"/>
    </source>
</evidence>
<keyword evidence="7" id="KW-0560">Oxidoreductase</keyword>
<gene>
    <name evidence="11" type="primary">phsA</name>
    <name evidence="11" type="ORF">H7R39_01735</name>
</gene>
<dbReference type="SMART" id="SM00926">
    <property type="entry name" value="Molybdop_Fe4S4"/>
    <property type="match status" value="1"/>
</dbReference>
<dbReference type="NCBIfam" id="NF012032">
    <property type="entry name" value="PRK15488.1"/>
    <property type="match status" value="1"/>
</dbReference>
<accession>A0A842J789</accession>
<dbReference type="Pfam" id="PF00384">
    <property type="entry name" value="Molybdopterin"/>
    <property type="match status" value="1"/>
</dbReference>
<keyword evidence="4" id="KW-0500">Molybdenum</keyword>
<evidence type="ECO:0000256" key="9">
    <source>
        <dbReference type="ARBA" id="ARBA00023014"/>
    </source>
</evidence>
<evidence type="ECO:0000256" key="8">
    <source>
        <dbReference type="ARBA" id="ARBA00023004"/>
    </source>
</evidence>
<dbReference type="GO" id="GO:0043546">
    <property type="term" value="F:molybdopterin cofactor binding"/>
    <property type="evidence" value="ECO:0007669"/>
    <property type="project" value="InterPro"/>
</dbReference>
<dbReference type="RefSeq" id="WP_185897703.1">
    <property type="nucleotide sequence ID" value="NZ_JACLZK010000001.1"/>
</dbReference>
<evidence type="ECO:0000313" key="12">
    <source>
        <dbReference type="Proteomes" id="UP000552683"/>
    </source>
</evidence>
<proteinExistence type="inferred from homology"/>
<evidence type="ECO:0000256" key="7">
    <source>
        <dbReference type="ARBA" id="ARBA00023002"/>
    </source>
</evidence>
<dbReference type="Pfam" id="PF01568">
    <property type="entry name" value="Molydop_binding"/>
    <property type="match status" value="1"/>
</dbReference>
<dbReference type="EMBL" id="JACLZK010000001">
    <property type="protein sequence ID" value="MBC2882012.1"/>
    <property type="molecule type" value="Genomic_DNA"/>
</dbReference>
<dbReference type="SUPFAM" id="SSF50692">
    <property type="entry name" value="ADC-like"/>
    <property type="match status" value="1"/>
</dbReference>
<comment type="similarity">
    <text evidence="2">Belongs to the prokaryotic molybdopterin-containing oxidoreductase family.</text>
</comment>
<dbReference type="PANTHER" id="PTHR43742">
    <property type="entry name" value="TRIMETHYLAMINE-N-OXIDE REDUCTASE"/>
    <property type="match status" value="1"/>
</dbReference>
<keyword evidence="5" id="KW-0479">Metal-binding</keyword>
<dbReference type="GO" id="GO:0046872">
    <property type="term" value="F:metal ion binding"/>
    <property type="evidence" value="ECO:0007669"/>
    <property type="project" value="UniProtKB-KW"/>
</dbReference>
<sequence length="762" mass="84641">MDTSRRNFLKASTATGLLAMTYAPGTLGAVGAKALEGGDKTVYSFCEMCSSRCPIEAKVVDGKNVFIQGNGKVSGTATSVCARGGSGHNQLYDPQRIVKPLIRVGERGENKWREAGWDEALDLVAKKMLEIKEKYGPESFVFTAKSSQTHKLMTTFASAYGSPNCFSHFSCCPITYQMVCEHMYGDAKLKRDFGNAKYVVNFGHNLFEGIVIADAKKLAKMAAKEDTKLLVLDPRFSVVASKADEWLPVKPGTDLAFVLALIHTWIKNGTYDKEFIEKFTIGFDKVVEATKDTTPQWQEKITGIPAKTVERIAGEIWKAAPKVIIDFGHNTTTTRAEYIRTRAIMTANAMMGNWEKKGGIFGGKKAKFYNKLIGEELIPEITNPDAAIKVPKVPRIDAAGEDGRNKFVSRSHGVLMEIPQAILSEKPYPVKGWFSIRFNHPINVAGTETTIESLKKLDFIVCSDIYMSDFAIWADVILPESTYLERDEGIEDKSGLKPAYMIRNKVVDPVGDTKNGYDIFRELARRMKIDEQYSANTMDEWRMRQVKGNAELLAKLVKDGYVTWKVPGILFREKDSVKEFTKKFPYAEQFVGDGGLMESQVKFKTDSGKIELFSEKVEKQFPGYGCLNAEGMDVFFGEELCLMSGKTPIHTNGHTQNVEFLNDLMSSAPVWIHPNTAKKYGLKDGDKITLQSKTAKEKANVMLTEGIREDTLFVYHGFGHESAGLKRTNGVGTNQSKLLDPTVIGPVASTMVRNVGVKIIKA</sequence>
<dbReference type="InterPro" id="IPR009010">
    <property type="entry name" value="Asp_de-COase-like_dom_sf"/>
</dbReference>
<dbReference type="CDD" id="cd02778">
    <property type="entry name" value="MopB_CT_Thiosulfate-R-like"/>
    <property type="match status" value="1"/>
</dbReference>
<dbReference type="PROSITE" id="PS51318">
    <property type="entry name" value="TAT"/>
    <property type="match status" value="1"/>
</dbReference>
<dbReference type="NCBIfam" id="TIGR01409">
    <property type="entry name" value="TAT_signal_seq"/>
    <property type="match status" value="1"/>
</dbReference>
<dbReference type="SUPFAM" id="SSF53706">
    <property type="entry name" value="Formate dehydrogenase/DMSO reductase, domains 1-3"/>
    <property type="match status" value="1"/>
</dbReference>
<keyword evidence="3" id="KW-0004">4Fe-4S</keyword>
<dbReference type="InterPro" id="IPR006963">
    <property type="entry name" value="Mopterin_OxRdtase_4Fe-4S_dom"/>
</dbReference>
<evidence type="ECO:0000259" key="10">
    <source>
        <dbReference type="PROSITE" id="PS51669"/>
    </source>
</evidence>
<keyword evidence="8" id="KW-0408">Iron</keyword>
<comment type="cofactor">
    <cofactor evidence="1">
        <name>[4Fe-4S] cluster</name>
        <dbReference type="ChEBI" id="CHEBI:49883"/>
    </cofactor>
</comment>
<dbReference type="Gene3D" id="2.40.40.20">
    <property type="match status" value="1"/>
</dbReference>
<comment type="caution">
    <text evidence="11">The sequence shown here is derived from an EMBL/GenBank/DDBJ whole genome shotgun (WGS) entry which is preliminary data.</text>
</comment>
<dbReference type="PANTHER" id="PTHR43742:SF9">
    <property type="entry name" value="TETRATHIONATE REDUCTASE SUBUNIT A"/>
    <property type="match status" value="1"/>
</dbReference>
<evidence type="ECO:0000256" key="1">
    <source>
        <dbReference type="ARBA" id="ARBA00001966"/>
    </source>
</evidence>
<dbReference type="PROSITE" id="PS51669">
    <property type="entry name" value="4FE4S_MOW_BIS_MGD"/>
    <property type="match status" value="1"/>
</dbReference>
<protein>
    <submittedName>
        <fullName evidence="11">Thiosulfate reductase PhsA</fullName>
    </submittedName>
</protein>
<evidence type="ECO:0000256" key="6">
    <source>
        <dbReference type="ARBA" id="ARBA00022729"/>
    </source>
</evidence>
<dbReference type="AlphaFoldDB" id="A0A842J789"/>
<dbReference type="InterPro" id="IPR006657">
    <property type="entry name" value="MoPterin_dinucl-bd_dom"/>
</dbReference>